<feature type="region of interest" description="Disordered" evidence="6">
    <location>
        <begin position="141"/>
        <end position="214"/>
    </location>
</feature>
<feature type="region of interest" description="Disordered" evidence="6">
    <location>
        <begin position="397"/>
        <end position="422"/>
    </location>
</feature>
<evidence type="ECO:0000256" key="1">
    <source>
        <dbReference type="ARBA" id="ARBA00004141"/>
    </source>
</evidence>
<feature type="compositionally biased region" description="Basic and acidic residues" evidence="6">
    <location>
        <begin position="152"/>
        <end position="168"/>
    </location>
</feature>
<keyword evidence="4 7" id="KW-1133">Transmembrane helix</keyword>
<evidence type="ECO:0000256" key="5">
    <source>
        <dbReference type="ARBA" id="ARBA00023136"/>
    </source>
</evidence>
<evidence type="ECO:0000256" key="7">
    <source>
        <dbReference type="SAM" id="Phobius"/>
    </source>
</evidence>
<comment type="subcellular location">
    <subcellularLocation>
        <location evidence="1">Membrane</location>
        <topology evidence="1">Multi-pass membrane protein</topology>
    </subcellularLocation>
</comment>
<accession>I0YPZ6</accession>
<dbReference type="OrthoDB" id="2148490at2759"/>
<organism evidence="8 9">
    <name type="scientific">Coccomyxa subellipsoidea (strain C-169)</name>
    <name type="common">Green microalga</name>
    <dbReference type="NCBI Taxonomy" id="574566"/>
    <lineage>
        <taxon>Eukaryota</taxon>
        <taxon>Viridiplantae</taxon>
        <taxon>Chlorophyta</taxon>
        <taxon>core chlorophytes</taxon>
        <taxon>Trebouxiophyceae</taxon>
        <taxon>Trebouxiophyceae incertae sedis</taxon>
        <taxon>Coccomyxaceae</taxon>
        <taxon>Coccomyxa</taxon>
        <taxon>Coccomyxa subellipsoidea</taxon>
    </lineage>
</organism>
<gene>
    <name evidence="8" type="ORF">COCSUDRAFT_67376</name>
</gene>
<keyword evidence="3 7" id="KW-0812">Transmembrane</keyword>
<evidence type="ECO:0000256" key="6">
    <source>
        <dbReference type="SAM" id="MobiDB-lite"/>
    </source>
</evidence>
<dbReference type="Proteomes" id="UP000007264">
    <property type="component" value="Unassembled WGS sequence"/>
</dbReference>
<dbReference type="SUPFAM" id="SSF48452">
    <property type="entry name" value="TPR-like"/>
    <property type="match status" value="1"/>
</dbReference>
<protein>
    <submittedName>
        <fullName evidence="8">Uncharacterized protein</fullName>
    </submittedName>
</protein>
<keyword evidence="9" id="KW-1185">Reference proteome</keyword>
<dbReference type="STRING" id="574566.I0YPZ6"/>
<dbReference type="InterPro" id="IPR019734">
    <property type="entry name" value="TPR_rpt"/>
</dbReference>
<dbReference type="GO" id="GO:0005743">
    <property type="term" value="C:mitochondrial inner membrane"/>
    <property type="evidence" value="ECO:0007669"/>
    <property type="project" value="TreeGrafter"/>
</dbReference>
<dbReference type="SMART" id="SM00028">
    <property type="entry name" value="TPR"/>
    <property type="match status" value="4"/>
</dbReference>
<dbReference type="PANTHER" id="PTHR12428:SF65">
    <property type="entry name" value="CYTOCHROME C OXIDASE ASSEMBLY PROTEIN COX18, MITOCHONDRIAL"/>
    <property type="match status" value="1"/>
</dbReference>
<comment type="similarity">
    <text evidence="2">Belongs to the OXA1/ALB3/YidC (TC 2.A.9.2) family.</text>
</comment>
<evidence type="ECO:0000313" key="9">
    <source>
        <dbReference type="Proteomes" id="UP000007264"/>
    </source>
</evidence>
<feature type="compositionally biased region" description="Polar residues" evidence="6">
    <location>
        <begin position="411"/>
        <end position="422"/>
    </location>
</feature>
<dbReference type="InterPro" id="IPR001708">
    <property type="entry name" value="YidC/ALB3/OXA1/COX18"/>
</dbReference>
<name>I0YPZ6_COCSC</name>
<dbReference type="GeneID" id="17038441"/>
<feature type="region of interest" description="Disordered" evidence="6">
    <location>
        <begin position="74"/>
        <end position="122"/>
    </location>
</feature>
<evidence type="ECO:0000256" key="3">
    <source>
        <dbReference type="ARBA" id="ARBA00022692"/>
    </source>
</evidence>
<dbReference type="GO" id="GO:0032979">
    <property type="term" value="P:protein insertion into mitochondrial inner membrane from matrix"/>
    <property type="evidence" value="ECO:0007669"/>
    <property type="project" value="TreeGrafter"/>
</dbReference>
<dbReference type="Gene3D" id="1.25.40.10">
    <property type="entry name" value="Tetratricopeptide repeat domain"/>
    <property type="match status" value="1"/>
</dbReference>
<feature type="compositionally biased region" description="Low complexity" evidence="6">
    <location>
        <begin position="74"/>
        <end position="86"/>
    </location>
</feature>
<comment type="caution">
    <text evidence="8">The sequence shown here is derived from an EMBL/GenBank/DDBJ whole genome shotgun (WGS) entry which is preliminary data.</text>
</comment>
<dbReference type="AlphaFoldDB" id="I0YPZ6"/>
<keyword evidence="5 7" id="KW-0472">Membrane</keyword>
<dbReference type="RefSeq" id="XP_005645009.1">
    <property type="nucleotide sequence ID" value="XM_005644952.1"/>
</dbReference>
<feature type="transmembrane region" description="Helical" evidence="7">
    <location>
        <begin position="298"/>
        <end position="317"/>
    </location>
</feature>
<evidence type="ECO:0000256" key="2">
    <source>
        <dbReference type="ARBA" id="ARBA00010583"/>
    </source>
</evidence>
<dbReference type="EMBL" id="AGSI01000015">
    <property type="protein sequence ID" value="EIE20465.1"/>
    <property type="molecule type" value="Genomic_DNA"/>
</dbReference>
<feature type="transmembrane region" description="Helical" evidence="7">
    <location>
        <begin position="338"/>
        <end position="362"/>
    </location>
</feature>
<sequence length="634" mass="65975">MPERVAQLPETLWPTTKAFVSLIDGLHSYTGLPWWATLSLTAVGVRAALLPVSVQQMRASAALWSTWRQAQQSAAQRSASQQTHSSFGSRAPGPYSSAAASSLSSKTPGLTRPAAAQAEGTQLHGMAAQAALNQARLLSDQDAHAAGPSGSRKVEGGRPKQEETRQAKGESGGAHRGGALWVDAEGGSAANRQQDDEGDDKGADGQAKNRGDSAGLRQISVADTLAEYWRLRARSGAPHPAWIATVFGTSVFAARAMAASDWPGFASGGALWFPDLTKASVVIHWGQDALSTAVAFPYGQLGAVLPIAVALALFANINMSFGRSAPVSPSDPKGEGAVAAYVMGAARAVLEWVTVPVLAIALGLPHGALVYWLSSSTFSLGQGVALQRPEIRELLGLPSPRRNSEPLKSWGAQSTPGSTSAQPDISQLFLQAAEARARGDVAAALALVGRIQRVDPTHPRAHFAAAQLHAELKQWAESEAAYVSATSLETDLAQRARAWFGAGVAQHSQGDLDAALQAFARASSDALEAADTLSASPSPNSMSNSSSAPDTAGPAPADMAGAESSDGDDVAERVILARRTAVRALLAQAGTLKQLGRLPEALEAAQRAVDFDESVRRVHVAPLEAEIAAARTQP</sequence>
<dbReference type="KEGG" id="csl:COCSUDRAFT_67376"/>
<evidence type="ECO:0000256" key="4">
    <source>
        <dbReference type="ARBA" id="ARBA00022989"/>
    </source>
</evidence>
<dbReference type="PANTHER" id="PTHR12428">
    <property type="entry name" value="OXA1"/>
    <property type="match status" value="1"/>
</dbReference>
<dbReference type="eggNOG" id="KOG1239">
    <property type="taxonomic scope" value="Eukaryota"/>
</dbReference>
<feature type="region of interest" description="Disordered" evidence="6">
    <location>
        <begin position="530"/>
        <end position="568"/>
    </location>
</feature>
<dbReference type="GO" id="GO:0032977">
    <property type="term" value="F:membrane insertase activity"/>
    <property type="evidence" value="ECO:0007669"/>
    <property type="project" value="InterPro"/>
</dbReference>
<feature type="compositionally biased region" description="Low complexity" evidence="6">
    <location>
        <begin position="96"/>
        <end position="105"/>
    </location>
</feature>
<dbReference type="InterPro" id="IPR011990">
    <property type="entry name" value="TPR-like_helical_dom_sf"/>
</dbReference>
<feature type="compositionally biased region" description="Basic and acidic residues" evidence="6">
    <location>
        <begin position="200"/>
        <end position="211"/>
    </location>
</feature>
<proteinExistence type="inferred from homology"/>
<reference evidence="8 9" key="1">
    <citation type="journal article" date="2012" name="Genome Biol.">
        <title>The genome of the polar eukaryotic microalga coccomyxa subellipsoidea reveals traits of cold adaptation.</title>
        <authorList>
            <person name="Blanc G."/>
            <person name="Agarkova I."/>
            <person name="Grimwood J."/>
            <person name="Kuo A."/>
            <person name="Brueggeman A."/>
            <person name="Dunigan D."/>
            <person name="Gurnon J."/>
            <person name="Ladunga I."/>
            <person name="Lindquist E."/>
            <person name="Lucas S."/>
            <person name="Pangilinan J."/>
            <person name="Proschold T."/>
            <person name="Salamov A."/>
            <person name="Schmutz J."/>
            <person name="Weeks D."/>
            <person name="Yamada T."/>
            <person name="Claverie J.M."/>
            <person name="Grigoriev I."/>
            <person name="Van Etten J."/>
            <person name="Lomsadze A."/>
            <person name="Borodovsky M."/>
        </authorList>
    </citation>
    <scope>NUCLEOTIDE SEQUENCE [LARGE SCALE GENOMIC DNA]</scope>
    <source>
        <strain evidence="8 9">C-169</strain>
    </source>
</reference>
<feature type="compositionally biased region" description="Low complexity" evidence="6">
    <location>
        <begin position="534"/>
        <end position="549"/>
    </location>
</feature>
<evidence type="ECO:0000313" key="8">
    <source>
        <dbReference type="EMBL" id="EIE20465.1"/>
    </source>
</evidence>